<keyword evidence="7 11" id="KW-0067">ATP-binding</keyword>
<reference evidence="16 17" key="1">
    <citation type="submission" date="2015-03" db="EMBL/GenBank/DDBJ databases">
        <title>Draft Genome Sequence of S. carnosus subsp. utilis LTH 7013, Isolated from South Tirolean Ham.</title>
        <authorList>
            <person name="Mueller A."/>
            <person name="Huptas C."/>
            <person name="Wenning M."/>
            <person name="Weiss A."/>
            <person name="Schmidt H."/>
        </authorList>
    </citation>
    <scope>NUCLEOTIDE SEQUENCE [LARGE SCALE GENOMIC DNA]</scope>
    <source>
        <strain evidence="16 17">LTH7013</strain>
    </source>
</reference>
<feature type="binding site" evidence="11">
    <location>
        <position position="223"/>
    </location>
    <ligand>
        <name>substrate</name>
    </ligand>
</feature>
<dbReference type="PROSITE" id="PS00106">
    <property type="entry name" value="GALACTOKINASE"/>
    <property type="match status" value="1"/>
</dbReference>
<dbReference type="Gene3D" id="3.30.230.10">
    <property type="match status" value="1"/>
</dbReference>
<keyword evidence="9 11" id="KW-0299">Galactose metabolism</keyword>
<evidence type="ECO:0000256" key="3">
    <source>
        <dbReference type="ARBA" id="ARBA00022679"/>
    </source>
</evidence>
<feature type="binding site" evidence="11">
    <location>
        <begin position="32"/>
        <end position="35"/>
    </location>
    <ligand>
        <name>substrate</name>
    </ligand>
</feature>
<evidence type="ECO:0000256" key="11">
    <source>
        <dbReference type="HAMAP-Rule" id="MF_00246"/>
    </source>
</evidence>
<dbReference type="Pfam" id="PF00288">
    <property type="entry name" value="GHMP_kinases_N"/>
    <property type="match status" value="1"/>
</dbReference>
<dbReference type="InterPro" id="IPR022963">
    <property type="entry name" value="Galactokinase_bac"/>
</dbReference>
<comment type="pathway">
    <text evidence="11">Carbohydrate metabolism; galactose metabolism.</text>
</comment>
<name>A0AAJ0NI02_STACA</name>
<comment type="subcellular location">
    <subcellularLocation>
        <location evidence="11">Cytoplasm</location>
    </subcellularLocation>
</comment>
<evidence type="ECO:0000313" key="17">
    <source>
        <dbReference type="Proteomes" id="UP000033530"/>
    </source>
</evidence>
<feature type="binding site" evidence="11">
    <location>
        <position position="66"/>
    </location>
    <ligand>
        <name>ATP</name>
        <dbReference type="ChEBI" id="CHEBI:30616"/>
    </ligand>
</feature>
<dbReference type="PRINTS" id="PR00473">
    <property type="entry name" value="GALCTOKINASE"/>
</dbReference>
<dbReference type="InterPro" id="IPR006204">
    <property type="entry name" value="GHMP_kinase_N_dom"/>
</dbReference>
<evidence type="ECO:0000256" key="2">
    <source>
        <dbReference type="ARBA" id="ARBA00022490"/>
    </source>
</evidence>
<dbReference type="FunFam" id="3.30.230.10:FF:000017">
    <property type="entry name" value="Galactokinase"/>
    <property type="match status" value="1"/>
</dbReference>
<evidence type="ECO:0000256" key="5">
    <source>
        <dbReference type="ARBA" id="ARBA00022741"/>
    </source>
</evidence>
<dbReference type="PRINTS" id="PR00959">
    <property type="entry name" value="MEVGALKINASE"/>
</dbReference>
<dbReference type="PANTHER" id="PTHR10457:SF7">
    <property type="entry name" value="GALACTOKINASE-RELATED"/>
    <property type="match status" value="1"/>
</dbReference>
<dbReference type="GO" id="GO:0004335">
    <property type="term" value="F:galactokinase activity"/>
    <property type="evidence" value="ECO:0007669"/>
    <property type="project" value="UniProtKB-UniRule"/>
</dbReference>
<feature type="binding site" evidence="11">
    <location>
        <position position="161"/>
    </location>
    <ligand>
        <name>Mg(2+)</name>
        <dbReference type="ChEBI" id="CHEBI:18420"/>
    </ligand>
</feature>
<comment type="similarity">
    <text evidence="1 11">Belongs to the GHMP kinase family. GalK subfamily.</text>
</comment>
<dbReference type="InterPro" id="IPR006206">
    <property type="entry name" value="Mevalonate/galactokinase"/>
</dbReference>
<dbReference type="GO" id="GO:0005524">
    <property type="term" value="F:ATP binding"/>
    <property type="evidence" value="ECO:0007669"/>
    <property type="project" value="UniProtKB-UniRule"/>
</dbReference>
<dbReference type="RefSeq" id="WP_046099958.1">
    <property type="nucleotide sequence ID" value="NZ_BKAP01000010.1"/>
</dbReference>
<dbReference type="HAMAP" id="MF_00246">
    <property type="entry name" value="Galactokinase"/>
    <property type="match status" value="1"/>
</dbReference>
<keyword evidence="8 11" id="KW-0460">Magnesium</keyword>
<dbReference type="PANTHER" id="PTHR10457">
    <property type="entry name" value="MEVALONATE KINASE/GALACTOKINASE"/>
    <property type="match status" value="1"/>
</dbReference>
<proteinExistence type="inferred from homology"/>
<feature type="active site" description="Proton acceptor" evidence="11">
    <location>
        <position position="173"/>
    </location>
</feature>
<dbReference type="GO" id="GO:0005829">
    <property type="term" value="C:cytosol"/>
    <property type="evidence" value="ECO:0007669"/>
    <property type="project" value="TreeGrafter"/>
</dbReference>
<feature type="domain" description="GHMP kinase N-terminal" evidence="13">
    <location>
        <begin position="92"/>
        <end position="180"/>
    </location>
</feature>
<evidence type="ECO:0000259" key="13">
    <source>
        <dbReference type="Pfam" id="PF00288"/>
    </source>
</evidence>
<evidence type="ECO:0000256" key="4">
    <source>
        <dbReference type="ARBA" id="ARBA00022723"/>
    </source>
</evidence>
<feature type="binding site" evidence="11">
    <location>
        <position position="129"/>
    </location>
    <ligand>
        <name>Mg(2+)</name>
        <dbReference type="ChEBI" id="CHEBI:18420"/>
    </ligand>
</feature>
<dbReference type="SUPFAM" id="SSF54211">
    <property type="entry name" value="Ribosomal protein S5 domain 2-like"/>
    <property type="match status" value="1"/>
</dbReference>
<dbReference type="InterPro" id="IPR013750">
    <property type="entry name" value="GHMP_kinase_C_dom"/>
</dbReference>
<evidence type="ECO:0000259" key="15">
    <source>
        <dbReference type="Pfam" id="PF10509"/>
    </source>
</evidence>
<comment type="catalytic activity">
    <reaction evidence="11">
        <text>alpha-D-galactose + ATP = alpha-D-galactose 1-phosphate + ADP + H(+)</text>
        <dbReference type="Rhea" id="RHEA:13553"/>
        <dbReference type="ChEBI" id="CHEBI:15378"/>
        <dbReference type="ChEBI" id="CHEBI:28061"/>
        <dbReference type="ChEBI" id="CHEBI:30616"/>
        <dbReference type="ChEBI" id="CHEBI:58336"/>
        <dbReference type="ChEBI" id="CHEBI:456216"/>
        <dbReference type="EC" id="2.7.1.6"/>
    </reaction>
</comment>
<dbReference type="InterPro" id="IPR020568">
    <property type="entry name" value="Ribosomal_Su5_D2-typ_SF"/>
</dbReference>
<evidence type="ECO:0000256" key="7">
    <source>
        <dbReference type="ARBA" id="ARBA00022840"/>
    </source>
</evidence>
<gene>
    <name evidence="11" type="primary">galK</name>
    <name evidence="16" type="ORF">VV61_06805</name>
</gene>
<dbReference type="InterPro" id="IPR019539">
    <property type="entry name" value="GalKase_N"/>
</dbReference>
<dbReference type="NCBIfam" id="TIGR00131">
    <property type="entry name" value="gal_kin"/>
    <property type="match status" value="1"/>
</dbReference>
<feature type="domain" description="GHMP kinase C-terminal" evidence="14">
    <location>
        <begin position="284"/>
        <end position="365"/>
    </location>
</feature>
<keyword evidence="5 11" id="KW-0547">Nucleotide-binding</keyword>
<comment type="function">
    <text evidence="11">Catalyzes the transfer of the gamma-phosphate of ATP to D-galactose to form alpha-D-galactose-1-phosphate (Gal-1-P).</text>
</comment>
<accession>A0AAJ0NI02</accession>
<dbReference type="FunFam" id="3.30.70.890:FF:000001">
    <property type="entry name" value="Galactokinase"/>
    <property type="match status" value="1"/>
</dbReference>
<evidence type="ECO:0000256" key="9">
    <source>
        <dbReference type="ARBA" id="ARBA00023144"/>
    </source>
</evidence>
<protein>
    <recommendedName>
        <fullName evidence="11 12">Galactokinase</fullName>
        <ecNumber evidence="11 12">2.7.1.6</ecNumber>
    </recommendedName>
    <alternativeName>
        <fullName evidence="11">Galactose kinase</fullName>
    </alternativeName>
</protein>
<keyword evidence="10 11" id="KW-0119">Carbohydrate metabolism</keyword>
<dbReference type="Proteomes" id="UP000033530">
    <property type="component" value="Unassembled WGS sequence"/>
</dbReference>
<evidence type="ECO:0000256" key="10">
    <source>
        <dbReference type="ARBA" id="ARBA00023277"/>
    </source>
</evidence>
<dbReference type="SUPFAM" id="SSF55060">
    <property type="entry name" value="GHMP Kinase, C-terminal domain"/>
    <property type="match status" value="1"/>
</dbReference>
<feature type="domain" description="Galactokinase N-terminal" evidence="15">
    <location>
        <begin position="8"/>
        <end position="56"/>
    </location>
</feature>
<dbReference type="PIRSF" id="PIRSF000530">
    <property type="entry name" value="Galactokinase"/>
    <property type="match status" value="1"/>
</dbReference>
<evidence type="ECO:0000256" key="12">
    <source>
        <dbReference type="NCBIfam" id="TIGR00131"/>
    </source>
</evidence>
<dbReference type="EC" id="2.7.1.6" evidence="11 12"/>
<organism evidence="16 17">
    <name type="scientific">Staphylococcus carnosus</name>
    <dbReference type="NCBI Taxonomy" id="1281"/>
    <lineage>
        <taxon>Bacteria</taxon>
        <taxon>Bacillati</taxon>
        <taxon>Bacillota</taxon>
        <taxon>Bacilli</taxon>
        <taxon>Bacillales</taxon>
        <taxon>Staphylococcaceae</taxon>
        <taxon>Staphylococcus</taxon>
    </lineage>
</organism>
<keyword evidence="2 11" id="KW-0963">Cytoplasm</keyword>
<dbReference type="NCBIfam" id="NF003705">
    <property type="entry name" value="PRK05322.1"/>
    <property type="match status" value="1"/>
</dbReference>
<dbReference type="InterPro" id="IPR014721">
    <property type="entry name" value="Ribsml_uS5_D2-typ_fold_subgr"/>
</dbReference>
<evidence type="ECO:0000259" key="14">
    <source>
        <dbReference type="Pfam" id="PF08544"/>
    </source>
</evidence>
<sequence>MLTSMKSKFDTLFNTQPEVAAFAPGRINLIGEHTDYNGGYVFPAAIELGTYGLASKRNDNKICLYSNNFESTGTIEFSLDELQFDTTHSWANYPKGMVKFLKESGYQIDSGFNILIEGNIPNGASLSSSASIEILMGWLLKALFNLEVERLELIELGRKVENQFIGVNSGIMDQFIAGMGRKDQAILLDTATLEYHYVPTEFGDYVISIMNTNKRRELAESKYNERLKECQSALALLQQELDVDALGHIDVTTFEKHAYLIEEDVLLRRARHAITENARVKEAYAALNRKDFIEFGRLLNASHASLKNDYEVTGIELDTLAETAQQVEGVLGARMTGAGFAGCAIALVHKDRIKDLEEEVTKIYKDKIGYEPSFYHVDIGDGVKYIKI</sequence>
<comment type="caution">
    <text evidence="16">The sequence shown here is derived from an EMBL/GenBank/DDBJ whole genome shotgun (WGS) entry which is preliminary data.</text>
</comment>
<evidence type="ECO:0000313" key="16">
    <source>
        <dbReference type="EMBL" id="KKB25301.1"/>
    </source>
</evidence>
<dbReference type="Pfam" id="PF10509">
    <property type="entry name" value="GalKase_gal_bdg"/>
    <property type="match status" value="1"/>
</dbReference>
<dbReference type="InterPro" id="IPR036554">
    <property type="entry name" value="GHMP_kinase_C_sf"/>
</dbReference>
<feature type="binding site" evidence="11">
    <location>
        <begin position="123"/>
        <end position="129"/>
    </location>
    <ligand>
        <name>ATP</name>
        <dbReference type="ChEBI" id="CHEBI:30616"/>
    </ligand>
</feature>
<evidence type="ECO:0000256" key="6">
    <source>
        <dbReference type="ARBA" id="ARBA00022777"/>
    </source>
</evidence>
<dbReference type="InterPro" id="IPR019741">
    <property type="entry name" value="Galactokinase_CS"/>
</dbReference>
<dbReference type="Gene3D" id="3.30.70.890">
    <property type="entry name" value="GHMP kinase, C-terminal domain"/>
    <property type="match status" value="1"/>
</dbReference>
<dbReference type="GO" id="GO:0006012">
    <property type="term" value="P:galactose metabolic process"/>
    <property type="evidence" value="ECO:0007669"/>
    <property type="project" value="UniProtKB-UniRule"/>
</dbReference>
<keyword evidence="3 11" id="KW-0808">Transferase</keyword>
<dbReference type="Pfam" id="PF08544">
    <property type="entry name" value="GHMP_kinases_C"/>
    <property type="match status" value="1"/>
</dbReference>
<evidence type="ECO:0000256" key="1">
    <source>
        <dbReference type="ARBA" id="ARBA00006566"/>
    </source>
</evidence>
<evidence type="ECO:0000256" key="8">
    <source>
        <dbReference type="ARBA" id="ARBA00022842"/>
    </source>
</evidence>
<keyword evidence="4 11" id="KW-0479">Metal-binding</keyword>
<dbReference type="InterPro" id="IPR000705">
    <property type="entry name" value="Galactokinase"/>
</dbReference>
<dbReference type="EMBL" id="LAIU01000004">
    <property type="protein sequence ID" value="KKB25301.1"/>
    <property type="molecule type" value="Genomic_DNA"/>
</dbReference>
<dbReference type="AlphaFoldDB" id="A0AAJ0NI02"/>
<feature type="site" description="Transition state stabilizer" evidence="11">
    <location>
        <position position="26"/>
    </location>
</feature>
<keyword evidence="6 11" id="KW-0418">Kinase</keyword>
<dbReference type="GO" id="GO:0000287">
    <property type="term" value="F:magnesium ion binding"/>
    <property type="evidence" value="ECO:0007669"/>
    <property type="project" value="UniProtKB-UniRule"/>
</dbReference>